<dbReference type="GO" id="GO:0071456">
    <property type="term" value="P:cellular response to hypoxia"/>
    <property type="evidence" value="ECO:0007669"/>
    <property type="project" value="TreeGrafter"/>
</dbReference>
<dbReference type="PANTHER" id="PTHR12907">
    <property type="entry name" value="EGL NINE HOMOLOG-RELATED"/>
    <property type="match status" value="1"/>
</dbReference>
<sequence>MKGKLDLLLRSLERVPWQLSGAVGFVSLIGVGFAAETSNRDAPADAAAGAPLSVSTSLSAGSIERLRTSGFVVIDHTLSDHTLATARAECAALSARSAFEPTEQHSAAVRSDSIMWLDSESAITNGTGLSAALQGLRGIAVHLASSERATWHGFAGRCSGHEELSLGVTRAAQLACYSVRRDERATADGRIRGVGSCEDSMEGECGGGAPDGQAVRPEQPDLSRPRGQATAERPTVERPTAELEGGPRTGDALRGAPLDVPIVDCGAIAVVTPPSEQPGGPRYVPHRDGIASLGPQGLFLPGIFMRELTAVLYLNEPLESPPPPVVTCRAERGARLAAAGSLLIYVGTDAGDTTGVTASSVVEIAPVGGRLVLFDSRTILHEVTPHTNPHADRIALTLWIGGPHNLTTLLQWIGRLAVSCRPAWASGR</sequence>
<dbReference type="GO" id="GO:0008198">
    <property type="term" value="F:ferrous iron binding"/>
    <property type="evidence" value="ECO:0007669"/>
    <property type="project" value="TreeGrafter"/>
</dbReference>
<dbReference type="GO" id="GO:0031418">
    <property type="term" value="F:L-ascorbic acid binding"/>
    <property type="evidence" value="ECO:0007669"/>
    <property type="project" value="UniProtKB-KW"/>
</dbReference>
<accession>A0A7S3C3L7</accession>
<reference evidence="4" key="1">
    <citation type="submission" date="2021-01" db="EMBL/GenBank/DDBJ databases">
        <authorList>
            <person name="Corre E."/>
            <person name="Pelletier E."/>
            <person name="Niang G."/>
            <person name="Scheremetjew M."/>
            <person name="Finn R."/>
            <person name="Kale V."/>
            <person name="Holt S."/>
            <person name="Cochrane G."/>
            <person name="Meng A."/>
            <person name="Brown T."/>
            <person name="Cohen L."/>
        </authorList>
    </citation>
    <scope>NUCLEOTIDE SEQUENCE</scope>
    <source>
        <strain evidence="4">CCMP281</strain>
    </source>
</reference>
<dbReference type="InterPro" id="IPR044862">
    <property type="entry name" value="Pro_4_hyd_alph_FE2OG_OXY"/>
</dbReference>
<evidence type="ECO:0000256" key="1">
    <source>
        <dbReference type="ARBA" id="ARBA00022896"/>
    </source>
</evidence>
<dbReference type="InterPro" id="IPR051559">
    <property type="entry name" value="HIF_prolyl_hydroxylases"/>
</dbReference>
<organism evidence="4">
    <name type="scientific">Haptolina ericina</name>
    <dbReference type="NCBI Taxonomy" id="156174"/>
    <lineage>
        <taxon>Eukaryota</taxon>
        <taxon>Haptista</taxon>
        <taxon>Haptophyta</taxon>
        <taxon>Prymnesiophyceae</taxon>
        <taxon>Prymnesiales</taxon>
        <taxon>Prymnesiaceae</taxon>
        <taxon>Haptolina</taxon>
    </lineage>
</organism>
<dbReference type="GO" id="GO:0031543">
    <property type="term" value="F:peptidyl-proline dioxygenase activity"/>
    <property type="evidence" value="ECO:0007669"/>
    <property type="project" value="TreeGrafter"/>
</dbReference>
<protein>
    <recommendedName>
        <fullName evidence="3">Prolyl 4-hydroxylase alpha subunit Fe(2+) 2OG dioxygenase domain-containing protein</fullName>
    </recommendedName>
</protein>
<dbReference type="Pfam" id="PF13640">
    <property type="entry name" value="2OG-FeII_Oxy_3"/>
    <property type="match status" value="1"/>
</dbReference>
<dbReference type="Gene3D" id="2.60.120.620">
    <property type="entry name" value="q2cbj1_9rhob like domain"/>
    <property type="match status" value="2"/>
</dbReference>
<evidence type="ECO:0000259" key="3">
    <source>
        <dbReference type="Pfam" id="PF13640"/>
    </source>
</evidence>
<gene>
    <name evidence="4" type="ORF">HERI1096_LOCUS38644</name>
</gene>
<evidence type="ECO:0000313" key="4">
    <source>
        <dbReference type="EMBL" id="CAE0150862.1"/>
    </source>
</evidence>
<name>A0A7S3C3L7_9EUKA</name>
<dbReference type="PANTHER" id="PTHR12907:SF26">
    <property type="entry name" value="HIF PROLYL HYDROXYLASE, ISOFORM C"/>
    <property type="match status" value="1"/>
</dbReference>
<feature type="region of interest" description="Disordered" evidence="2">
    <location>
        <begin position="193"/>
        <end position="256"/>
    </location>
</feature>
<dbReference type="AlphaFoldDB" id="A0A7S3C3L7"/>
<keyword evidence="1" id="KW-0847">Vitamin C</keyword>
<feature type="domain" description="Prolyl 4-hydroxylase alpha subunit Fe(2+) 2OG dioxygenase" evidence="3">
    <location>
        <begin position="281"/>
        <end position="400"/>
    </location>
</feature>
<proteinExistence type="predicted"/>
<dbReference type="EMBL" id="HBHX01069978">
    <property type="protein sequence ID" value="CAE0150862.1"/>
    <property type="molecule type" value="Transcribed_RNA"/>
</dbReference>
<evidence type="ECO:0000256" key="2">
    <source>
        <dbReference type="SAM" id="MobiDB-lite"/>
    </source>
</evidence>